<proteinExistence type="predicted"/>
<dbReference type="Proteomes" id="UP000192276">
    <property type="component" value="Unassembled WGS sequence"/>
</dbReference>
<dbReference type="RefSeq" id="WP_081170003.1">
    <property type="nucleotide sequence ID" value="NZ_LWBP01000220.1"/>
</dbReference>
<dbReference type="AlphaFoldDB" id="A0A1V9EVP3"/>
<keyword evidence="1" id="KW-0238">DNA-binding</keyword>
<gene>
    <name evidence="1" type="ORF">A4R26_29920</name>
</gene>
<dbReference type="EMBL" id="LWBP01000220">
    <property type="protein sequence ID" value="OQP50246.1"/>
    <property type="molecule type" value="Genomic_DNA"/>
</dbReference>
<name>A0A1V9EVP3_9BACT</name>
<dbReference type="OrthoDB" id="5589102at2"/>
<evidence type="ECO:0000313" key="1">
    <source>
        <dbReference type="EMBL" id="OQP50246.1"/>
    </source>
</evidence>
<protein>
    <submittedName>
        <fullName evidence="1">DNA-binding protein</fullName>
    </submittedName>
</protein>
<dbReference type="Pfam" id="PF10071">
    <property type="entry name" value="DUF2310"/>
    <property type="match status" value="1"/>
</dbReference>
<reference evidence="2" key="1">
    <citation type="submission" date="2016-04" db="EMBL/GenBank/DDBJ databases">
        <authorList>
            <person name="Chen L."/>
            <person name="Zhuang W."/>
            <person name="Wang G."/>
        </authorList>
    </citation>
    <scope>NUCLEOTIDE SEQUENCE [LARGE SCALE GENOMIC DNA]</scope>
    <source>
        <strain evidence="2">208</strain>
    </source>
</reference>
<dbReference type="GO" id="GO:0003677">
    <property type="term" value="F:DNA binding"/>
    <property type="evidence" value="ECO:0007669"/>
    <property type="project" value="UniProtKB-KW"/>
</dbReference>
<dbReference type="InterPro" id="IPR016908">
    <property type="entry name" value="UCP029037"/>
</dbReference>
<sequence>MYIQEISIDIKSKVSKDELIGEFHTLMSFYRGSGQTQGKIESQYITGNKIVCLPYTLEKNSLARKYNNFYVNKQTKKVEDICKSSLLFRTVGRSYNSYKSPCTCKKSAFFILITNYISIDSPLTCGTCNRTVPLYRLPVYHDYGYMPILSWETNYISCDSLQMNCKVGERWALNQMQEIKSQLSGQGLEICKTIEKLTSIPTYYYLHNYRKLKGDQLVVPCPGCNKKWSLKEQLHNLYDFKCDRCKIVSTISPNT</sequence>
<keyword evidence="2" id="KW-1185">Reference proteome</keyword>
<evidence type="ECO:0000313" key="2">
    <source>
        <dbReference type="Proteomes" id="UP000192276"/>
    </source>
</evidence>
<organism evidence="1 2">
    <name type="scientific">Niastella populi</name>
    <dbReference type="NCBI Taxonomy" id="550983"/>
    <lineage>
        <taxon>Bacteria</taxon>
        <taxon>Pseudomonadati</taxon>
        <taxon>Bacteroidota</taxon>
        <taxon>Chitinophagia</taxon>
        <taxon>Chitinophagales</taxon>
        <taxon>Chitinophagaceae</taxon>
        <taxon>Niastella</taxon>
    </lineage>
</organism>
<comment type="caution">
    <text evidence="1">The sequence shown here is derived from an EMBL/GenBank/DDBJ whole genome shotgun (WGS) entry which is preliminary data.</text>
</comment>
<accession>A0A1V9EVP3</accession>